<comment type="catalytic activity">
    <reaction evidence="1">
        <text>ATP + protein L-histidine = ADP + protein N-phospho-L-histidine.</text>
        <dbReference type="EC" id="2.7.13.3"/>
    </reaction>
</comment>
<dbReference type="OrthoDB" id="9809567at2"/>
<dbReference type="PANTHER" id="PTHR45339">
    <property type="entry name" value="HYBRID SIGNAL TRANSDUCTION HISTIDINE KINASE J"/>
    <property type="match status" value="1"/>
</dbReference>
<keyword evidence="3 5" id="KW-0597">Phosphoprotein</keyword>
<dbReference type="CDD" id="cd16922">
    <property type="entry name" value="HATPase_EvgS-ArcB-TorS-like"/>
    <property type="match status" value="1"/>
</dbReference>
<keyword evidence="7" id="KW-0732">Signal</keyword>
<keyword evidence="10" id="KW-0808">Transferase</keyword>
<evidence type="ECO:0000259" key="8">
    <source>
        <dbReference type="PROSITE" id="PS50109"/>
    </source>
</evidence>
<feature type="chain" id="PRO_5015654433" description="histidine kinase" evidence="7">
    <location>
        <begin position="19"/>
        <end position="911"/>
    </location>
</feature>
<dbReference type="Gene3D" id="2.60.40.2380">
    <property type="match status" value="1"/>
</dbReference>
<dbReference type="FunFam" id="3.30.565.10:FF:000010">
    <property type="entry name" value="Sensor histidine kinase RcsC"/>
    <property type="match status" value="1"/>
</dbReference>
<evidence type="ECO:0000256" key="4">
    <source>
        <dbReference type="ARBA" id="ARBA00023012"/>
    </source>
</evidence>
<dbReference type="SMART" id="SM00387">
    <property type="entry name" value="HATPase_c"/>
    <property type="match status" value="1"/>
</dbReference>
<feature type="transmembrane region" description="Helical" evidence="6">
    <location>
        <begin position="245"/>
        <end position="262"/>
    </location>
</feature>
<feature type="transmembrane region" description="Helical" evidence="6">
    <location>
        <begin position="211"/>
        <end position="233"/>
    </location>
</feature>
<keyword evidence="4" id="KW-0902">Two-component regulatory system</keyword>
<evidence type="ECO:0000256" key="2">
    <source>
        <dbReference type="ARBA" id="ARBA00012438"/>
    </source>
</evidence>
<proteinExistence type="predicted"/>
<dbReference type="PRINTS" id="PR00344">
    <property type="entry name" value="BCTRLSENSOR"/>
</dbReference>
<evidence type="ECO:0000256" key="1">
    <source>
        <dbReference type="ARBA" id="ARBA00000085"/>
    </source>
</evidence>
<dbReference type="Gene3D" id="3.30.565.10">
    <property type="entry name" value="Histidine kinase-like ATPase, C-terminal domain"/>
    <property type="match status" value="1"/>
</dbReference>
<dbReference type="Gene3D" id="1.10.287.130">
    <property type="match status" value="1"/>
</dbReference>
<evidence type="ECO:0000313" key="10">
    <source>
        <dbReference type="EMBL" id="PTU73667.1"/>
    </source>
</evidence>
<dbReference type="Pfam" id="PF00072">
    <property type="entry name" value="Response_reg"/>
    <property type="match status" value="1"/>
</dbReference>
<keyword evidence="6" id="KW-0472">Membrane</keyword>
<keyword evidence="6" id="KW-0812">Transmembrane</keyword>
<dbReference type="InterPro" id="IPR003594">
    <property type="entry name" value="HATPase_dom"/>
</dbReference>
<name>A0A2T5P7I6_9PSED</name>
<protein>
    <recommendedName>
        <fullName evidence="2">histidine kinase</fullName>
        <ecNumber evidence="2">2.7.13.3</ecNumber>
    </recommendedName>
</protein>
<dbReference type="SUPFAM" id="SSF55874">
    <property type="entry name" value="ATPase domain of HSP90 chaperone/DNA topoisomerase II/histidine kinase"/>
    <property type="match status" value="1"/>
</dbReference>
<evidence type="ECO:0000256" key="5">
    <source>
        <dbReference type="PROSITE-ProRule" id="PRU00169"/>
    </source>
</evidence>
<evidence type="ECO:0000259" key="9">
    <source>
        <dbReference type="PROSITE" id="PS50110"/>
    </source>
</evidence>
<evidence type="ECO:0000256" key="7">
    <source>
        <dbReference type="SAM" id="SignalP"/>
    </source>
</evidence>
<dbReference type="SMART" id="SM00388">
    <property type="entry name" value="HisKA"/>
    <property type="match status" value="1"/>
</dbReference>
<feature type="transmembrane region" description="Helical" evidence="6">
    <location>
        <begin position="283"/>
        <end position="301"/>
    </location>
</feature>
<gene>
    <name evidence="10" type="ORF">DBO85_15260</name>
</gene>
<feature type="domain" description="Histidine kinase" evidence="8">
    <location>
        <begin position="415"/>
        <end position="636"/>
    </location>
</feature>
<feature type="modified residue" description="4-aspartylphosphate" evidence="5">
    <location>
        <position position="839"/>
    </location>
</feature>
<dbReference type="InterPro" id="IPR003661">
    <property type="entry name" value="HisK_dim/P_dom"/>
</dbReference>
<feature type="transmembrane region" description="Helical" evidence="6">
    <location>
        <begin position="336"/>
        <end position="355"/>
    </location>
</feature>
<dbReference type="GO" id="GO:0000155">
    <property type="term" value="F:phosphorelay sensor kinase activity"/>
    <property type="evidence" value="ECO:0007669"/>
    <property type="project" value="InterPro"/>
</dbReference>
<dbReference type="CDD" id="cd00082">
    <property type="entry name" value="HisKA"/>
    <property type="match status" value="1"/>
</dbReference>
<organism evidence="10 11">
    <name type="scientific">Pseudomonas mangrovi</name>
    <dbReference type="NCBI Taxonomy" id="2161748"/>
    <lineage>
        <taxon>Bacteria</taxon>
        <taxon>Pseudomonadati</taxon>
        <taxon>Pseudomonadota</taxon>
        <taxon>Gammaproteobacteria</taxon>
        <taxon>Pseudomonadales</taxon>
        <taxon>Pseudomonadaceae</taxon>
        <taxon>Pseudomonas</taxon>
    </lineage>
</organism>
<evidence type="ECO:0000313" key="11">
    <source>
        <dbReference type="Proteomes" id="UP000244064"/>
    </source>
</evidence>
<dbReference type="Pfam" id="PF02518">
    <property type="entry name" value="HATPase_c"/>
    <property type="match status" value="1"/>
</dbReference>
<keyword evidence="6" id="KW-1133">Transmembrane helix</keyword>
<dbReference type="InterPro" id="IPR001789">
    <property type="entry name" value="Sig_transdc_resp-reg_receiver"/>
</dbReference>
<dbReference type="InterPro" id="IPR011623">
    <property type="entry name" value="7TMR_DISM_rcpt_extracell_dom1"/>
</dbReference>
<sequence>MPRFFLTLLLLCCAPALAITPAPLENDNLHLHLSLAPHVGYLEDPSGVLQPEQVFGLADEAFTATRGVHANLGKNRSTWWFRIRLDNRSPAALQGFLEVDYALLDSLQLYLPQADGTLQVQQAGDLRPFAERTVQVHNFWFPLTLAQGQQQLLLRVESSSTVFVPLYFSTTTAGAAAHEVLNLWRGMFYGALIAMLLYNLFLYVSLREPAYFWYLLFGGVIILFTLAFDGTLYRLLPNQPQLQSVSIYLFIFLHCLIALQFSRHFLRTFERFPRLDRTMRGSMLVIAACLLSGPLIGLYAWSWLASITVSLLSLGLLLLGLYTWSRGQRLSAYYTLAWSTLLAASILSAMASLGLDLFGVYGTSIIKIGVLIEMLALSLGLADRINLLKEEGYRSRQAAERADLENQAKSRFLAKMSHEIRTPLNGVLGTLQLLGQSHLDRGQQLYVDTIASSGRSLMKVINDILDYARIESGNLDLESIEFDLEELLSSTFSLFRAQAGENQLGLYMSLEAEVPRYMLGDPTRLGQVLMNLLSNAIKFTEQGHVTLEVAVRTRQDGQRHLLFAVTDTGIGIAQSDLQQLFRSFSQGDSSTTRRYGGSGLGLVISKELIERMGGRIEVQSAAGKGSRFAFDVPLLIPAGRDEFEPSLREQVALLCSVDSRALDSLARMLSRWGMRVERCQDPDCLEETFVSLVSPPLLVLASPWPGSPKAALDRLQPRLQQDQRVLLVCPQNQLPEFSTLAAGRLVWVEHPLSVSALRDALTRLYQQALPTAANTIEANATAPQESPCILVAEDNPVNQLVVKGFLQRRGYRLRIAINGREVLDEYRRAPASYQLILMDCEMPEMDGYEATRQIRHFEARQRLPAIPIVALTAHILAEHRDLGLAAGMDGFLGKPLDCQQLYAMLDSFLKA</sequence>
<accession>A0A2T5P7I6</accession>
<dbReference type="CDD" id="cd17546">
    <property type="entry name" value="REC_hyHK_CKI1_RcsC-like"/>
    <property type="match status" value="1"/>
</dbReference>
<dbReference type="SUPFAM" id="SSF47384">
    <property type="entry name" value="Homodimeric domain of signal transducing histidine kinase"/>
    <property type="match status" value="1"/>
</dbReference>
<evidence type="ECO:0000256" key="3">
    <source>
        <dbReference type="ARBA" id="ARBA00022553"/>
    </source>
</evidence>
<dbReference type="InterPro" id="IPR036097">
    <property type="entry name" value="HisK_dim/P_sf"/>
</dbReference>
<feature type="domain" description="Response regulatory" evidence="9">
    <location>
        <begin position="788"/>
        <end position="909"/>
    </location>
</feature>
<dbReference type="PANTHER" id="PTHR45339:SF3">
    <property type="entry name" value="HISTIDINE KINASE"/>
    <property type="match status" value="1"/>
</dbReference>
<dbReference type="Pfam" id="PF00512">
    <property type="entry name" value="HisKA"/>
    <property type="match status" value="1"/>
</dbReference>
<keyword evidence="11" id="KW-1185">Reference proteome</keyword>
<dbReference type="Gene3D" id="3.40.50.2300">
    <property type="match status" value="1"/>
</dbReference>
<comment type="caution">
    <text evidence="10">The sequence shown here is derived from an EMBL/GenBank/DDBJ whole genome shotgun (WGS) entry which is preliminary data.</text>
</comment>
<dbReference type="PROSITE" id="PS50109">
    <property type="entry name" value="HIS_KIN"/>
    <property type="match status" value="1"/>
</dbReference>
<dbReference type="InterPro" id="IPR011006">
    <property type="entry name" value="CheY-like_superfamily"/>
</dbReference>
<dbReference type="SMART" id="SM00448">
    <property type="entry name" value="REC"/>
    <property type="match status" value="1"/>
</dbReference>
<dbReference type="EMBL" id="QASN01000020">
    <property type="protein sequence ID" value="PTU73667.1"/>
    <property type="molecule type" value="Genomic_DNA"/>
</dbReference>
<dbReference type="InterPro" id="IPR005467">
    <property type="entry name" value="His_kinase_dom"/>
</dbReference>
<dbReference type="AlphaFoldDB" id="A0A2T5P7I6"/>
<keyword evidence="10" id="KW-0418">Kinase</keyword>
<dbReference type="InterPro" id="IPR036890">
    <property type="entry name" value="HATPase_C_sf"/>
</dbReference>
<dbReference type="EC" id="2.7.13.3" evidence="2"/>
<feature type="transmembrane region" description="Helical" evidence="6">
    <location>
        <begin position="307"/>
        <end position="324"/>
    </location>
</feature>
<dbReference type="InterPro" id="IPR011622">
    <property type="entry name" value="7TMR_DISM_rcpt_extracell_dom2"/>
</dbReference>
<dbReference type="InterPro" id="IPR004358">
    <property type="entry name" value="Sig_transdc_His_kin-like_C"/>
</dbReference>
<feature type="signal peptide" evidence="7">
    <location>
        <begin position="1"/>
        <end position="18"/>
    </location>
</feature>
<dbReference type="RefSeq" id="WP_108108110.1">
    <property type="nucleotide sequence ID" value="NZ_QASN01000020.1"/>
</dbReference>
<feature type="transmembrane region" description="Helical" evidence="6">
    <location>
        <begin position="186"/>
        <end position="204"/>
    </location>
</feature>
<evidence type="ECO:0000256" key="6">
    <source>
        <dbReference type="SAM" id="Phobius"/>
    </source>
</evidence>
<dbReference type="SUPFAM" id="SSF52172">
    <property type="entry name" value="CheY-like"/>
    <property type="match status" value="1"/>
</dbReference>
<dbReference type="PROSITE" id="PS50110">
    <property type="entry name" value="RESPONSE_REGULATORY"/>
    <property type="match status" value="1"/>
</dbReference>
<dbReference type="Pfam" id="PF07695">
    <property type="entry name" value="7TMR-DISM_7TM"/>
    <property type="match status" value="1"/>
</dbReference>
<dbReference type="Pfam" id="PF07696">
    <property type="entry name" value="7TMR-DISMED2"/>
    <property type="match status" value="1"/>
</dbReference>
<dbReference type="Proteomes" id="UP000244064">
    <property type="component" value="Unassembled WGS sequence"/>
</dbReference>
<reference evidence="10 11" key="1">
    <citation type="submission" date="2018-04" db="EMBL/GenBank/DDBJ databases">
        <title>Pseudomonas sp. nov., isolated from mangrove soil.</title>
        <authorList>
            <person name="Chen C."/>
        </authorList>
    </citation>
    <scope>NUCLEOTIDE SEQUENCE [LARGE SCALE GENOMIC DNA]</scope>
    <source>
        <strain evidence="10 11">TC-11</strain>
    </source>
</reference>